<dbReference type="PANTHER" id="PTHR14136">
    <property type="entry name" value="BTB_POZ DOMAIN-CONTAINING PROTEIN KCTD9"/>
    <property type="match status" value="1"/>
</dbReference>
<dbReference type="PANTHER" id="PTHR14136:SF17">
    <property type="entry name" value="BTB_POZ DOMAIN-CONTAINING PROTEIN KCTD9"/>
    <property type="match status" value="1"/>
</dbReference>
<comment type="caution">
    <text evidence="3">The sequence shown here is derived from an EMBL/GenBank/DDBJ whole genome shotgun (WGS) entry which is preliminary data.</text>
</comment>
<evidence type="ECO:0000256" key="1">
    <source>
        <dbReference type="SAM" id="MobiDB-lite"/>
    </source>
</evidence>
<proteinExistence type="predicted"/>
<reference evidence="3 4" key="1">
    <citation type="journal article" date="2015" name="Genome Announc.">
        <title>Draft Genome of the Euendolithic (true boring) Cyanobacterium Mastigocoleus testarum strain BC008.</title>
        <authorList>
            <person name="Guida B.S."/>
            <person name="Garcia-Pichel F."/>
        </authorList>
    </citation>
    <scope>NUCLEOTIDE SEQUENCE [LARGE SCALE GENOMIC DNA]</scope>
    <source>
        <strain evidence="3 4">BC008</strain>
    </source>
</reference>
<feature type="transmembrane region" description="Helical" evidence="2">
    <location>
        <begin position="101"/>
        <end position="118"/>
    </location>
</feature>
<evidence type="ECO:0000256" key="2">
    <source>
        <dbReference type="SAM" id="Phobius"/>
    </source>
</evidence>
<feature type="compositionally biased region" description="Polar residues" evidence="1">
    <location>
        <begin position="1"/>
        <end position="12"/>
    </location>
</feature>
<feature type="transmembrane region" description="Helical" evidence="2">
    <location>
        <begin position="158"/>
        <end position="176"/>
    </location>
</feature>
<dbReference type="AlphaFoldDB" id="A0A0V7ZV81"/>
<dbReference type="RefSeq" id="WP_027846584.1">
    <property type="nucleotide sequence ID" value="NZ_LMTZ01000062.1"/>
</dbReference>
<dbReference type="Proteomes" id="UP000053372">
    <property type="component" value="Unassembled WGS sequence"/>
</dbReference>
<gene>
    <name evidence="3" type="ORF">BC008_00965</name>
</gene>
<feature type="transmembrane region" description="Helical" evidence="2">
    <location>
        <begin position="124"/>
        <end position="146"/>
    </location>
</feature>
<protein>
    <submittedName>
        <fullName evidence="3">Low-complexity protein</fullName>
    </submittedName>
</protein>
<dbReference type="SUPFAM" id="SSF141571">
    <property type="entry name" value="Pentapeptide repeat-like"/>
    <property type="match status" value="1"/>
</dbReference>
<accession>A0A0V7ZV81</accession>
<evidence type="ECO:0000313" key="4">
    <source>
        <dbReference type="Proteomes" id="UP000053372"/>
    </source>
</evidence>
<dbReference type="InterPro" id="IPR001646">
    <property type="entry name" value="5peptide_repeat"/>
</dbReference>
<dbReference type="InterPro" id="IPR051082">
    <property type="entry name" value="Pentapeptide-BTB/POZ_domain"/>
</dbReference>
<organism evidence="3 4">
    <name type="scientific">Mastigocoleus testarum BC008</name>
    <dbReference type="NCBI Taxonomy" id="371196"/>
    <lineage>
        <taxon>Bacteria</taxon>
        <taxon>Bacillati</taxon>
        <taxon>Cyanobacteriota</taxon>
        <taxon>Cyanophyceae</taxon>
        <taxon>Nostocales</taxon>
        <taxon>Hapalosiphonaceae</taxon>
        <taxon>Mastigocoleus</taxon>
    </lineage>
</organism>
<feature type="transmembrane region" description="Helical" evidence="2">
    <location>
        <begin position="188"/>
        <end position="209"/>
    </location>
</feature>
<feature type="region of interest" description="Disordered" evidence="1">
    <location>
        <begin position="1"/>
        <end position="36"/>
    </location>
</feature>
<dbReference type="EMBL" id="LMTZ01000062">
    <property type="protein sequence ID" value="KST68473.1"/>
    <property type="molecule type" value="Genomic_DNA"/>
</dbReference>
<keyword evidence="2" id="KW-0812">Transmembrane</keyword>
<sequence length="471" mass="51929">MSIESNSHTNESLNRDSILENQLSPEDGDRNDKNFLSVTGNKEQEINDVLAVLQSEQNRIKLSKASQYKANDKSKNDGANSDKGNYVYRNGTSLNILQPKATVIALLAIALTIIGISLDNLFIGALGILVSLFLSGTILIPWFKVVLSEWLTPQQRSLTIALIGLTIAVIAIVRFSDVPINWDASGTLAEWFGALGQILIAIIAVYVAWRQYVISKNLTIQQNLLTVQQNNLTIQQNSITQQQTIDSYFQGISDLVLDDEGLLEDWPQERLLAEGRTAAILGSVDAQGKAKIIRFLSQSKLLTPLKRDSHLGRAIFDGKGGYAEDRYYGVRVIDLGVMLAGADLSRNDLRWTDLSDANLVRANLSDCDLVKANLARCILYEANLSDSDLNSTRFFYGTAENASPRSRDCPPNYKTGEYTGAVVQNVDFSNVKRMPERVKHYCCTWCGEKSRATIPGGCEGIPNKLEEGTGD</sequence>
<evidence type="ECO:0000313" key="3">
    <source>
        <dbReference type="EMBL" id="KST68473.1"/>
    </source>
</evidence>
<keyword evidence="2" id="KW-0472">Membrane</keyword>
<dbReference type="Pfam" id="PF00805">
    <property type="entry name" value="Pentapeptide"/>
    <property type="match status" value="1"/>
</dbReference>
<keyword evidence="4" id="KW-1185">Reference proteome</keyword>
<name>A0A0V7ZV81_9CYAN</name>
<dbReference type="OrthoDB" id="503668at2"/>
<dbReference type="Gene3D" id="2.160.20.80">
    <property type="entry name" value="E3 ubiquitin-protein ligase SopA"/>
    <property type="match status" value="1"/>
</dbReference>
<keyword evidence="2" id="KW-1133">Transmembrane helix</keyword>